<protein>
    <recommendedName>
        <fullName evidence="4">ADP-ribose pyrophosphatase</fullName>
        <ecNumber evidence="3">3.6.1.13</ecNumber>
    </recommendedName>
    <alternativeName>
        <fullName evidence="9">ADP-ribose diphosphatase</fullName>
    </alternativeName>
    <alternativeName>
        <fullName evidence="11">ADP-ribose phosphohydrolase</fullName>
    </alternativeName>
    <alternativeName>
        <fullName evidence="10">Adenosine diphosphoribose pyrophosphatase</fullName>
    </alternativeName>
</protein>
<name>A0A066ZXT9_HYDMR</name>
<sequence>MTKQLELISESRHFDGFFKIDEITFRHTLYRGGWSPVLKRELFGRGEAVIVLLYDPKAEKVVLIEQCRAGALGRAGLGREAEKSHTAWLIEPVAGMIDEGEEALDACQREAQEEAGVESAEFEFVCRFYPSPGGSDEILHLYAADIDSTQLPEYAGLEHEGEDIRIIQYSFEEAKQKLKKAEFNVASTIIALQWLFFQKLNPLF</sequence>
<comment type="similarity">
    <text evidence="2">Belongs to the Nudix hydrolase family. NudF subfamily.</text>
</comment>
<dbReference type="PANTHER" id="PTHR11839">
    <property type="entry name" value="UDP/ADP-SUGAR PYROPHOSPHATASE"/>
    <property type="match status" value="1"/>
</dbReference>
<dbReference type="EC" id="3.6.1.13" evidence="3"/>
<evidence type="ECO:0000256" key="5">
    <source>
        <dbReference type="ARBA" id="ARBA00022723"/>
    </source>
</evidence>
<feature type="binding site" evidence="13">
    <location>
        <position position="94"/>
    </location>
    <ligand>
        <name>Mg(2+)</name>
        <dbReference type="ChEBI" id="CHEBI:18420"/>
        <label>1</label>
    </ligand>
</feature>
<organism evidence="16 17">
    <name type="scientific">Hydrogenovibrio marinus</name>
    <dbReference type="NCBI Taxonomy" id="28885"/>
    <lineage>
        <taxon>Bacteria</taxon>
        <taxon>Pseudomonadati</taxon>
        <taxon>Pseudomonadota</taxon>
        <taxon>Gammaproteobacteria</taxon>
        <taxon>Thiotrichales</taxon>
        <taxon>Piscirickettsiaceae</taxon>
        <taxon>Hydrogenovibrio</taxon>
    </lineage>
</organism>
<evidence type="ECO:0000256" key="13">
    <source>
        <dbReference type="PIRSR" id="PIRSR604385-2"/>
    </source>
</evidence>
<feature type="binding site" evidence="13">
    <location>
        <position position="114"/>
    </location>
    <ligand>
        <name>Mg(2+)</name>
        <dbReference type="ChEBI" id="CHEBI:18420"/>
        <label>1</label>
    </ligand>
</feature>
<evidence type="ECO:0000256" key="4">
    <source>
        <dbReference type="ARBA" id="ARBA00013297"/>
    </source>
</evidence>
<dbReference type="GO" id="GO:0006753">
    <property type="term" value="P:nucleoside phosphate metabolic process"/>
    <property type="evidence" value="ECO:0007669"/>
    <property type="project" value="TreeGrafter"/>
</dbReference>
<dbReference type="NCBIfam" id="TIGR00052">
    <property type="entry name" value="nudix-type nucleoside diphosphatase, YffH/AdpP family"/>
    <property type="match status" value="1"/>
</dbReference>
<comment type="function">
    <text evidence="8">Acts on ADP-mannose and ADP-glucose as well as ADP-ribose. Prevents glycogen biosynthesis. The reaction catalyzed by this enzyme is a limiting step of the gluconeogenic process.</text>
</comment>
<dbReference type="InterPro" id="IPR015797">
    <property type="entry name" value="NUDIX_hydrolase-like_dom_sf"/>
</dbReference>
<evidence type="ECO:0000259" key="15">
    <source>
        <dbReference type="PROSITE" id="PS51462"/>
    </source>
</evidence>
<dbReference type="InterPro" id="IPR004385">
    <property type="entry name" value="NDP_pyrophosphatase"/>
</dbReference>
<dbReference type="GO" id="GO:0019693">
    <property type="term" value="P:ribose phosphate metabolic process"/>
    <property type="evidence" value="ECO:0007669"/>
    <property type="project" value="TreeGrafter"/>
</dbReference>
<keyword evidence="5 13" id="KW-0479">Metal-binding</keyword>
<feature type="binding site" evidence="13">
    <location>
        <position position="162"/>
    </location>
    <ligand>
        <name>Mg(2+)</name>
        <dbReference type="ChEBI" id="CHEBI:18420"/>
        <label>1</label>
    </ligand>
</feature>
<dbReference type="GO" id="GO:0019144">
    <property type="term" value="F:ADP-sugar diphosphatase activity"/>
    <property type="evidence" value="ECO:0007669"/>
    <property type="project" value="TreeGrafter"/>
</dbReference>
<keyword evidence="6" id="KW-0378">Hydrolase</keyword>
<feature type="short sequence motif" description="Nudix box" evidence="14">
    <location>
        <begin position="95"/>
        <end position="117"/>
    </location>
</feature>
<dbReference type="PANTHER" id="PTHR11839:SF5">
    <property type="entry name" value="ADP-RIBOSE PYROPHOSPHATASE"/>
    <property type="match status" value="1"/>
</dbReference>
<dbReference type="InterPro" id="IPR020084">
    <property type="entry name" value="NUDIX_hydrolase_CS"/>
</dbReference>
<dbReference type="RefSeq" id="WP_029908527.1">
    <property type="nucleotide sequence ID" value="NZ_AP020335.1"/>
</dbReference>
<accession>A0A066ZXT9</accession>
<dbReference type="STRING" id="28885.EI16_01040"/>
<dbReference type="PROSITE" id="PS51462">
    <property type="entry name" value="NUDIX"/>
    <property type="match status" value="1"/>
</dbReference>
<comment type="caution">
    <text evidence="16">The sequence shown here is derived from an EMBL/GenBank/DDBJ whole genome shotgun (WGS) entry which is preliminary data.</text>
</comment>
<comment type="catalytic activity">
    <reaction evidence="12">
        <text>ADP-D-ribose + H2O = D-ribose 5-phosphate + AMP + 2 H(+)</text>
        <dbReference type="Rhea" id="RHEA:10412"/>
        <dbReference type="ChEBI" id="CHEBI:15377"/>
        <dbReference type="ChEBI" id="CHEBI:15378"/>
        <dbReference type="ChEBI" id="CHEBI:57967"/>
        <dbReference type="ChEBI" id="CHEBI:78346"/>
        <dbReference type="ChEBI" id="CHEBI:456215"/>
        <dbReference type="EC" id="3.6.1.13"/>
    </reaction>
</comment>
<evidence type="ECO:0000256" key="12">
    <source>
        <dbReference type="ARBA" id="ARBA00049546"/>
    </source>
</evidence>
<dbReference type="EMBL" id="JMIU01000001">
    <property type="protein sequence ID" value="KDN94930.1"/>
    <property type="molecule type" value="Genomic_DNA"/>
</dbReference>
<proteinExistence type="inferred from homology"/>
<evidence type="ECO:0000256" key="11">
    <source>
        <dbReference type="ARBA" id="ARBA00033056"/>
    </source>
</evidence>
<evidence type="ECO:0000256" key="3">
    <source>
        <dbReference type="ARBA" id="ARBA00012453"/>
    </source>
</evidence>
<dbReference type="GO" id="GO:0046872">
    <property type="term" value="F:metal ion binding"/>
    <property type="evidence" value="ECO:0007669"/>
    <property type="project" value="UniProtKB-KW"/>
</dbReference>
<dbReference type="GO" id="GO:0005829">
    <property type="term" value="C:cytosol"/>
    <property type="evidence" value="ECO:0007669"/>
    <property type="project" value="TreeGrafter"/>
</dbReference>
<evidence type="ECO:0000256" key="10">
    <source>
        <dbReference type="ARBA" id="ARBA00030308"/>
    </source>
</evidence>
<evidence type="ECO:0000256" key="8">
    <source>
        <dbReference type="ARBA" id="ARBA00025164"/>
    </source>
</evidence>
<dbReference type="CDD" id="cd24155">
    <property type="entry name" value="NUDIX_ADPRase"/>
    <property type="match status" value="1"/>
</dbReference>
<evidence type="ECO:0000256" key="1">
    <source>
        <dbReference type="ARBA" id="ARBA00001946"/>
    </source>
</evidence>
<dbReference type="PROSITE" id="PS00893">
    <property type="entry name" value="NUDIX_BOX"/>
    <property type="match status" value="1"/>
</dbReference>
<evidence type="ECO:0000256" key="6">
    <source>
        <dbReference type="ARBA" id="ARBA00022801"/>
    </source>
</evidence>
<evidence type="ECO:0000256" key="7">
    <source>
        <dbReference type="ARBA" id="ARBA00022842"/>
    </source>
</evidence>
<evidence type="ECO:0000256" key="2">
    <source>
        <dbReference type="ARBA" id="ARBA00007482"/>
    </source>
</evidence>
<dbReference type="AlphaFoldDB" id="A0A066ZXT9"/>
<evidence type="ECO:0000313" key="16">
    <source>
        <dbReference type="EMBL" id="KDN94930.1"/>
    </source>
</evidence>
<keyword evidence="7 13" id="KW-0460">Magnesium</keyword>
<evidence type="ECO:0000256" key="14">
    <source>
        <dbReference type="PIRSR" id="PIRSR604385-3"/>
    </source>
</evidence>
<dbReference type="GO" id="GO:0047631">
    <property type="term" value="F:ADP-ribose diphosphatase activity"/>
    <property type="evidence" value="ECO:0007669"/>
    <property type="project" value="UniProtKB-EC"/>
</dbReference>
<gene>
    <name evidence="16" type="ORF">EI16_01040</name>
</gene>
<dbReference type="InterPro" id="IPR000086">
    <property type="entry name" value="NUDIX_hydrolase_dom"/>
</dbReference>
<evidence type="ECO:0000256" key="9">
    <source>
        <dbReference type="ARBA" id="ARBA00030162"/>
    </source>
</evidence>
<dbReference type="Pfam" id="PF00293">
    <property type="entry name" value="NUDIX"/>
    <property type="match status" value="1"/>
</dbReference>
<reference evidence="16 17" key="1">
    <citation type="submission" date="2014-04" db="EMBL/GenBank/DDBJ databases">
        <title>Draft genome sequence of Hydrogenovibrio marinus MH-110, a model organism for aerobic H2 metabolism.</title>
        <authorList>
            <person name="Cha H.J."/>
            <person name="Jo B.H."/>
            <person name="Hwang B.H."/>
        </authorList>
    </citation>
    <scope>NUCLEOTIDE SEQUENCE [LARGE SCALE GENOMIC DNA]</scope>
    <source>
        <strain evidence="16 17">MH-110</strain>
    </source>
</reference>
<keyword evidence="17" id="KW-1185">Reference proteome</keyword>
<evidence type="ECO:0000313" key="17">
    <source>
        <dbReference type="Proteomes" id="UP000027341"/>
    </source>
</evidence>
<dbReference type="Gene3D" id="3.90.79.10">
    <property type="entry name" value="Nucleoside Triphosphate Pyrophosphohydrolase"/>
    <property type="match status" value="1"/>
</dbReference>
<dbReference type="SUPFAM" id="SSF55811">
    <property type="entry name" value="Nudix"/>
    <property type="match status" value="1"/>
</dbReference>
<comment type="cofactor">
    <cofactor evidence="1 13">
        <name>Mg(2+)</name>
        <dbReference type="ChEBI" id="CHEBI:18420"/>
    </cofactor>
</comment>
<dbReference type="Proteomes" id="UP000027341">
    <property type="component" value="Unassembled WGS sequence"/>
</dbReference>
<feature type="domain" description="Nudix hydrolase" evidence="15">
    <location>
        <begin position="44"/>
        <end position="191"/>
    </location>
</feature>
<feature type="binding site" evidence="13">
    <location>
        <position position="110"/>
    </location>
    <ligand>
        <name>Mg(2+)</name>
        <dbReference type="ChEBI" id="CHEBI:18420"/>
        <label>1</label>
    </ligand>
</feature>